<dbReference type="Proteomes" id="UP001431783">
    <property type="component" value="Unassembled WGS sequence"/>
</dbReference>
<comment type="similarity">
    <text evidence="1">Belongs to the type-B carboxylesterase/lipase family.</text>
</comment>
<dbReference type="PANTHER" id="PTHR43142:SF1">
    <property type="entry name" value="CARBOXYLIC ESTER HYDROLASE"/>
    <property type="match status" value="1"/>
</dbReference>
<dbReference type="GO" id="GO:0052689">
    <property type="term" value="F:carboxylic ester hydrolase activity"/>
    <property type="evidence" value="ECO:0007669"/>
    <property type="project" value="UniProtKB-KW"/>
</dbReference>
<dbReference type="AlphaFoldDB" id="A0AAW1UMI9"/>
<gene>
    <name evidence="6" type="ORF">WA026_005236</name>
</gene>
<dbReference type="Pfam" id="PF00135">
    <property type="entry name" value="COesterase"/>
    <property type="match status" value="1"/>
</dbReference>
<evidence type="ECO:0000313" key="6">
    <source>
        <dbReference type="EMBL" id="KAK9884284.1"/>
    </source>
</evidence>
<dbReference type="Gene3D" id="3.40.50.1820">
    <property type="entry name" value="alpha/beta hydrolase"/>
    <property type="match status" value="1"/>
</dbReference>
<keyword evidence="7" id="KW-1185">Reference proteome</keyword>
<feature type="domain" description="Carboxylesterase type B" evidence="5">
    <location>
        <begin position="15"/>
        <end position="168"/>
    </location>
</feature>
<accession>A0AAW1UMI9</accession>
<protein>
    <recommendedName>
        <fullName evidence="5">Carboxylesterase type B domain-containing protein</fullName>
    </recommendedName>
</protein>
<evidence type="ECO:0000256" key="1">
    <source>
        <dbReference type="ARBA" id="ARBA00005964"/>
    </source>
</evidence>
<name>A0AAW1UMI9_9CUCU</name>
<dbReference type="EMBL" id="JARQZJ010000092">
    <property type="protein sequence ID" value="KAK9884284.1"/>
    <property type="molecule type" value="Genomic_DNA"/>
</dbReference>
<evidence type="ECO:0000256" key="4">
    <source>
        <dbReference type="ARBA" id="ARBA00023180"/>
    </source>
</evidence>
<sequence>MPHILHYNYTISKSSKKYVNDKIREEYFGKEHVNRENFHILIDVIGDRLFKADIDKCTRIHAANIKSPVFHYLFDYRGAHSKTEIRSGTKGDIGVSHADDTMYVLKTTLDTLSTEEDRSVSKFMVDVFETFAKYGEPKIEIEWPEVSKSITEPIVYLKITSTLDIEDEETLGNRKFWDSLPFQENERLFTAKTEL</sequence>
<keyword evidence="4" id="KW-0325">Glycoprotein</keyword>
<evidence type="ECO:0000259" key="5">
    <source>
        <dbReference type="Pfam" id="PF00135"/>
    </source>
</evidence>
<reference evidence="6 7" key="1">
    <citation type="submission" date="2023-03" db="EMBL/GenBank/DDBJ databases">
        <title>Genome insight into feeding habits of ladybird beetles.</title>
        <authorList>
            <person name="Li H.-S."/>
            <person name="Huang Y.-H."/>
            <person name="Pang H."/>
        </authorList>
    </citation>
    <scope>NUCLEOTIDE SEQUENCE [LARGE SCALE GENOMIC DNA]</scope>
    <source>
        <strain evidence="6">SYSU_2023b</strain>
        <tissue evidence="6">Whole body</tissue>
    </source>
</reference>
<keyword evidence="3" id="KW-0378">Hydrolase</keyword>
<keyword evidence="2" id="KW-0719">Serine esterase</keyword>
<dbReference type="PANTHER" id="PTHR43142">
    <property type="entry name" value="CARBOXYLIC ESTER HYDROLASE"/>
    <property type="match status" value="1"/>
</dbReference>
<evidence type="ECO:0000256" key="3">
    <source>
        <dbReference type="ARBA" id="ARBA00022801"/>
    </source>
</evidence>
<organism evidence="6 7">
    <name type="scientific">Henosepilachna vigintioctopunctata</name>
    <dbReference type="NCBI Taxonomy" id="420089"/>
    <lineage>
        <taxon>Eukaryota</taxon>
        <taxon>Metazoa</taxon>
        <taxon>Ecdysozoa</taxon>
        <taxon>Arthropoda</taxon>
        <taxon>Hexapoda</taxon>
        <taxon>Insecta</taxon>
        <taxon>Pterygota</taxon>
        <taxon>Neoptera</taxon>
        <taxon>Endopterygota</taxon>
        <taxon>Coleoptera</taxon>
        <taxon>Polyphaga</taxon>
        <taxon>Cucujiformia</taxon>
        <taxon>Coccinelloidea</taxon>
        <taxon>Coccinellidae</taxon>
        <taxon>Epilachninae</taxon>
        <taxon>Epilachnini</taxon>
        <taxon>Henosepilachna</taxon>
    </lineage>
</organism>
<evidence type="ECO:0000313" key="7">
    <source>
        <dbReference type="Proteomes" id="UP001431783"/>
    </source>
</evidence>
<dbReference type="InterPro" id="IPR029058">
    <property type="entry name" value="AB_hydrolase_fold"/>
</dbReference>
<dbReference type="SUPFAM" id="SSF53474">
    <property type="entry name" value="alpha/beta-Hydrolases"/>
    <property type="match status" value="1"/>
</dbReference>
<dbReference type="InterPro" id="IPR002018">
    <property type="entry name" value="CarbesteraseB"/>
</dbReference>
<proteinExistence type="inferred from homology"/>
<comment type="caution">
    <text evidence="6">The sequence shown here is derived from an EMBL/GenBank/DDBJ whole genome shotgun (WGS) entry which is preliminary data.</text>
</comment>
<evidence type="ECO:0000256" key="2">
    <source>
        <dbReference type="ARBA" id="ARBA00022487"/>
    </source>
</evidence>